<evidence type="ECO:0000313" key="2">
    <source>
        <dbReference type="Proteomes" id="UP000002037"/>
    </source>
</evidence>
<protein>
    <recommendedName>
        <fullName evidence="3">PCI domain-containing protein</fullName>
    </recommendedName>
</protein>
<dbReference type="AlphaFoldDB" id="C5M6V9"/>
<dbReference type="OrthoDB" id="10267031at2759"/>
<dbReference type="STRING" id="294747.C5M6V9"/>
<keyword evidence="2" id="KW-1185">Reference proteome</keyword>
<dbReference type="GO" id="GO:0002183">
    <property type="term" value="P:cytoplasmic translational initiation"/>
    <property type="evidence" value="ECO:0007669"/>
    <property type="project" value="TreeGrafter"/>
</dbReference>
<dbReference type="KEGG" id="ctp:CTRG_01590"/>
<dbReference type="PANTHER" id="PTHR15350:SF2">
    <property type="entry name" value="EUKARYOTIC TRANSLATION INITIATION FACTOR 3 SUBUNIT M"/>
    <property type="match status" value="1"/>
</dbReference>
<accession>C5M6V9</accession>
<dbReference type="Proteomes" id="UP000002037">
    <property type="component" value="Unassembled WGS sequence"/>
</dbReference>
<gene>
    <name evidence="1" type="ORF">CTRG_01590</name>
</gene>
<reference evidence="1 2" key="1">
    <citation type="journal article" date="2009" name="Nature">
        <title>Evolution of pathogenicity and sexual reproduction in eight Candida genomes.</title>
        <authorList>
            <person name="Butler G."/>
            <person name="Rasmussen M.D."/>
            <person name="Lin M.F."/>
            <person name="Santos M.A."/>
            <person name="Sakthikumar S."/>
            <person name="Munro C.A."/>
            <person name="Rheinbay E."/>
            <person name="Grabherr M."/>
            <person name="Forche A."/>
            <person name="Reedy J.L."/>
            <person name="Agrafioti I."/>
            <person name="Arnaud M.B."/>
            <person name="Bates S."/>
            <person name="Brown A.J."/>
            <person name="Brunke S."/>
            <person name="Costanzo M.C."/>
            <person name="Fitzpatrick D.A."/>
            <person name="de Groot P.W."/>
            <person name="Harris D."/>
            <person name="Hoyer L.L."/>
            <person name="Hube B."/>
            <person name="Klis F.M."/>
            <person name="Kodira C."/>
            <person name="Lennard N."/>
            <person name="Logue M.E."/>
            <person name="Martin R."/>
            <person name="Neiman A.M."/>
            <person name="Nikolaou E."/>
            <person name="Quail M.A."/>
            <person name="Quinn J."/>
            <person name="Santos M.C."/>
            <person name="Schmitzberger F.F."/>
            <person name="Sherlock G."/>
            <person name="Shah P."/>
            <person name="Silverstein K.A."/>
            <person name="Skrzypek M.S."/>
            <person name="Soll D."/>
            <person name="Staggs R."/>
            <person name="Stansfield I."/>
            <person name="Stumpf M.P."/>
            <person name="Sudbery P.E."/>
            <person name="Srikantha T."/>
            <person name="Zeng Q."/>
            <person name="Berman J."/>
            <person name="Berriman M."/>
            <person name="Heitman J."/>
            <person name="Gow N.A."/>
            <person name="Lorenz M.C."/>
            <person name="Birren B.W."/>
            <person name="Kellis M."/>
            <person name="Cuomo C.A."/>
        </authorList>
    </citation>
    <scope>NUCLEOTIDE SEQUENCE [LARGE SCALE GENOMIC DNA]</scope>
    <source>
        <strain evidence="2">ATCC MYA-3404 / T1</strain>
    </source>
</reference>
<sequence length="412" mass="46610">MASVIVVDTELEDSIREYSQIIDSINKTTDFSTAIKSLLPEASWNQQELSTQIKQDLNKEILKVSTSENLKKLTDKEFEPTFYLLIHILSKLSSQDEVLNNVDSPVYSILFETNPQQPPSLRDRRSIKSTSILSILSTIFNLLPNESKTRVYVLKNVLKVIKTSGIDFSLIQDNIGSNLINWLKESKSNEDEIKSLFWDFIELDGEYSQKSLNYIKSFTQSNNLSKEELIKLIKCALSSKVVDVSYLVNNNVAKSLSTNQSEPLVVIFKKYVHGEIISIDQIPSDLSSQGKFINSKSKILALAKYFADSTTTGSDHDAVVFKYNEIPNVESSLEFEEILIEAIKSGVIEGKLNQLEETFYLTRVNRFIIAGEDNSKNWAQVKLALEQWQNSLANINDIVKAARENIVNNNTN</sequence>
<dbReference type="RefSeq" id="XP_002547284.1">
    <property type="nucleotide sequence ID" value="XM_002547238.1"/>
</dbReference>
<evidence type="ECO:0000313" key="1">
    <source>
        <dbReference type="EMBL" id="EER34729.1"/>
    </source>
</evidence>
<dbReference type="InterPro" id="IPR045237">
    <property type="entry name" value="COPS7/eIF3m"/>
</dbReference>
<dbReference type="EMBL" id="GG692396">
    <property type="protein sequence ID" value="EER34729.1"/>
    <property type="molecule type" value="Genomic_DNA"/>
</dbReference>
<dbReference type="PANTHER" id="PTHR15350">
    <property type="entry name" value="COP9 SIGNALOSOME COMPLEX SUBUNIT 7/DENDRITIC CELL PROTEIN GA17"/>
    <property type="match status" value="1"/>
</dbReference>
<dbReference type="HOGENOM" id="CLU_691108_0_0_1"/>
<name>C5M6V9_CANTT</name>
<dbReference type="GeneID" id="8301240"/>
<dbReference type="GO" id="GO:0005852">
    <property type="term" value="C:eukaryotic translation initiation factor 3 complex"/>
    <property type="evidence" value="ECO:0007669"/>
    <property type="project" value="TreeGrafter"/>
</dbReference>
<proteinExistence type="predicted"/>
<evidence type="ECO:0008006" key="3">
    <source>
        <dbReference type="Google" id="ProtNLM"/>
    </source>
</evidence>
<dbReference type="VEuPathDB" id="FungiDB:CTRG_01590"/>
<organism evidence="1 2">
    <name type="scientific">Candida tropicalis (strain ATCC MYA-3404 / T1)</name>
    <name type="common">Yeast</name>
    <dbReference type="NCBI Taxonomy" id="294747"/>
    <lineage>
        <taxon>Eukaryota</taxon>
        <taxon>Fungi</taxon>
        <taxon>Dikarya</taxon>
        <taxon>Ascomycota</taxon>
        <taxon>Saccharomycotina</taxon>
        <taxon>Pichiomycetes</taxon>
        <taxon>Debaryomycetaceae</taxon>
        <taxon>Candida/Lodderomyces clade</taxon>
        <taxon>Candida</taxon>
    </lineage>
</organism>
<dbReference type="eggNOG" id="KOG2753">
    <property type="taxonomic scope" value="Eukaryota"/>
</dbReference>